<dbReference type="PANTHER" id="PTHR42926:SF1">
    <property type="entry name" value="CIRCADIAN CLOCK OSCILLATOR PROTEIN KAIC 1"/>
    <property type="match status" value="1"/>
</dbReference>
<keyword evidence="2" id="KW-0597">Phosphoprotein</keyword>
<evidence type="ECO:0000256" key="3">
    <source>
        <dbReference type="ARBA" id="ARBA00022679"/>
    </source>
</evidence>
<dbReference type="EC" id="2.7.11.1" evidence="1"/>
<feature type="domain" description="KaiC" evidence="8">
    <location>
        <begin position="301"/>
        <end position="534"/>
    </location>
</feature>
<feature type="compositionally biased region" description="Basic and acidic residues" evidence="7">
    <location>
        <begin position="1"/>
        <end position="18"/>
    </location>
</feature>
<dbReference type="STRING" id="1777144.AWB83_02361"/>
<dbReference type="Pfam" id="PF06745">
    <property type="entry name" value="ATPase"/>
    <property type="match status" value="2"/>
</dbReference>
<evidence type="ECO:0000313" key="10">
    <source>
        <dbReference type="Proteomes" id="UP000054978"/>
    </source>
</evidence>
<sequence>MERPDEPRSTDERARRGYDGMASEHSLTRNSHNSPSPEAGPPSKNENAMIQDDNLSTDPARQPVDNGNVTTGVAGLDDILGGGLVEGGLYLIEGMAGAGKTILSSQIGFHRVNQGDMVLYITLIAESHTKLLSHLKGLSFYNADAISDRMLFVSGYHELMRDGLSGFLALIASTIKTNRPRFMVIDGFRSAREFSSTELELSQFIHELSAFVSAARCTTLILAPLSGNEPHPEHTLVDGLIELNRYNTGMRRAREIEVHKLRARDHLLGKHFFKITEEGLVTFPRIESSAANEQDMPDFKSRLGFAFPDFDQMLGGGVVRGSTTTLIGPSGVGKTLLSLKFLQAGVDRGERCVYFGFYESPERLIAKAQSIGIDLAPALQDGRLTVHWHPAVELAIDELAVELIGAVRRAKASRLVVDGVDGFRQSANRTERFGLFLNALSHRLREAGVTTVLTEELPLYGDSGPPITLRASAMTENIVLMRYVEANSALYRMVSIVKQREGSHDSTIRRLTIDSRGLHISEGFIGPTGLLSGHPSLPPALSVSDPGARA</sequence>
<dbReference type="InterPro" id="IPR027417">
    <property type="entry name" value="P-loop_NTPase"/>
</dbReference>
<dbReference type="InterPro" id="IPR030665">
    <property type="entry name" value="KaiC"/>
</dbReference>
<dbReference type="EMBL" id="FCOB02000009">
    <property type="protein sequence ID" value="SAK61359.1"/>
    <property type="molecule type" value="Genomic_DNA"/>
</dbReference>
<dbReference type="Proteomes" id="UP000054978">
    <property type="component" value="Unassembled WGS sequence"/>
</dbReference>
<proteinExistence type="predicted"/>
<feature type="compositionally biased region" description="Polar residues" evidence="7">
    <location>
        <begin position="44"/>
        <end position="69"/>
    </location>
</feature>
<gene>
    <name evidence="9" type="primary">kaiC_2</name>
    <name evidence="9" type="ORF">AWB83_02361</name>
</gene>
<dbReference type="InterPro" id="IPR051347">
    <property type="entry name" value="Circadian_clock_KaiC-rel"/>
</dbReference>
<dbReference type="PROSITE" id="PS51146">
    <property type="entry name" value="KAIC"/>
    <property type="match status" value="2"/>
</dbReference>
<name>A0A158AUF2_9BURK</name>
<keyword evidence="3 9" id="KW-0808">Transferase</keyword>
<dbReference type="PANTHER" id="PTHR42926">
    <property type="match status" value="1"/>
</dbReference>
<evidence type="ECO:0000256" key="2">
    <source>
        <dbReference type="ARBA" id="ARBA00022553"/>
    </source>
</evidence>
<keyword evidence="10" id="KW-1185">Reference proteome</keyword>
<keyword evidence="5 9" id="KW-0418">Kinase</keyword>
<comment type="caution">
    <text evidence="9">The sequence shown here is derived from an EMBL/GenBank/DDBJ whole genome shotgun (WGS) entry which is preliminary data.</text>
</comment>
<dbReference type="GO" id="GO:0016787">
    <property type="term" value="F:hydrolase activity"/>
    <property type="evidence" value="ECO:0007669"/>
    <property type="project" value="UniProtKB-KW"/>
</dbReference>
<dbReference type="GO" id="GO:0004674">
    <property type="term" value="F:protein serine/threonine kinase activity"/>
    <property type="evidence" value="ECO:0007669"/>
    <property type="project" value="UniProtKB-EC"/>
</dbReference>
<keyword evidence="4" id="KW-0677">Repeat</keyword>
<keyword evidence="6" id="KW-0378">Hydrolase</keyword>
<evidence type="ECO:0000256" key="6">
    <source>
        <dbReference type="ARBA" id="ARBA00022801"/>
    </source>
</evidence>
<evidence type="ECO:0000256" key="5">
    <source>
        <dbReference type="ARBA" id="ARBA00022777"/>
    </source>
</evidence>
<evidence type="ECO:0000256" key="7">
    <source>
        <dbReference type="SAM" id="MobiDB-lite"/>
    </source>
</evidence>
<evidence type="ECO:0000256" key="1">
    <source>
        <dbReference type="ARBA" id="ARBA00012513"/>
    </source>
</evidence>
<protein>
    <recommendedName>
        <fullName evidence="1">non-specific serine/threonine protein kinase</fullName>
        <ecNumber evidence="1">2.7.11.1</ecNumber>
    </recommendedName>
</protein>
<evidence type="ECO:0000259" key="8">
    <source>
        <dbReference type="PROSITE" id="PS51146"/>
    </source>
</evidence>
<dbReference type="SUPFAM" id="SSF52540">
    <property type="entry name" value="P-loop containing nucleoside triphosphate hydrolases"/>
    <property type="match status" value="2"/>
</dbReference>
<dbReference type="PIRSF" id="PIRSF039117">
    <property type="entry name" value="KaiC"/>
    <property type="match status" value="1"/>
</dbReference>
<evidence type="ECO:0000313" key="9">
    <source>
        <dbReference type="EMBL" id="SAK61359.1"/>
    </source>
</evidence>
<dbReference type="GO" id="GO:0005524">
    <property type="term" value="F:ATP binding"/>
    <property type="evidence" value="ECO:0007669"/>
    <property type="project" value="InterPro"/>
</dbReference>
<dbReference type="AlphaFoldDB" id="A0A158AUF2"/>
<evidence type="ECO:0000256" key="4">
    <source>
        <dbReference type="ARBA" id="ARBA00022737"/>
    </source>
</evidence>
<dbReference type="InterPro" id="IPR010624">
    <property type="entry name" value="KaiC_dom"/>
</dbReference>
<feature type="region of interest" description="Disordered" evidence="7">
    <location>
        <begin position="1"/>
        <end position="69"/>
    </location>
</feature>
<dbReference type="InterPro" id="IPR014774">
    <property type="entry name" value="KaiC-like_dom"/>
</dbReference>
<dbReference type="Gene3D" id="3.40.50.300">
    <property type="entry name" value="P-loop containing nucleotide triphosphate hydrolases"/>
    <property type="match status" value="2"/>
</dbReference>
<feature type="domain" description="KaiC" evidence="8">
    <location>
        <begin position="67"/>
        <end position="300"/>
    </location>
</feature>
<accession>A0A158AUF2</accession>
<organism evidence="9 10">
    <name type="scientific">Caballeronia ptereochthonis</name>
    <dbReference type="NCBI Taxonomy" id="1777144"/>
    <lineage>
        <taxon>Bacteria</taxon>
        <taxon>Pseudomonadati</taxon>
        <taxon>Pseudomonadota</taxon>
        <taxon>Betaproteobacteria</taxon>
        <taxon>Burkholderiales</taxon>
        <taxon>Burkholderiaceae</taxon>
        <taxon>Caballeronia</taxon>
    </lineage>
</organism>
<reference evidence="9" key="1">
    <citation type="submission" date="2016-01" db="EMBL/GenBank/DDBJ databases">
        <authorList>
            <person name="Peeters C."/>
        </authorList>
    </citation>
    <scope>NUCLEOTIDE SEQUENCE [LARGE SCALE GENOMIC DNA]</scope>
    <source>
        <strain evidence="9">LMG 29326</strain>
    </source>
</reference>